<evidence type="ECO:0000256" key="2">
    <source>
        <dbReference type="ARBA" id="ARBA00022448"/>
    </source>
</evidence>
<dbReference type="GO" id="GO:0005886">
    <property type="term" value="C:plasma membrane"/>
    <property type="evidence" value="ECO:0007669"/>
    <property type="project" value="UniProtKB-SubCell"/>
</dbReference>
<dbReference type="Proteomes" id="UP000261257">
    <property type="component" value="Unassembled WGS sequence"/>
</dbReference>
<proteinExistence type="inferred from homology"/>
<dbReference type="InterPro" id="IPR035906">
    <property type="entry name" value="MetI-like_sf"/>
</dbReference>
<reference evidence="13 14" key="2">
    <citation type="submission" date="2018-08" db="EMBL/GenBank/DDBJ databases">
        <title>A genome reference for cultivated species of the human gut microbiota.</title>
        <authorList>
            <person name="Zou Y."/>
            <person name="Xue W."/>
            <person name="Luo G."/>
        </authorList>
    </citation>
    <scope>NUCLEOTIDE SEQUENCE [LARGE SCALE GENOMIC DNA]</scope>
    <source>
        <strain evidence="11 13">TF05-11AC</strain>
        <strain evidence="10 14">TM09-12</strain>
    </source>
</reference>
<dbReference type="GO" id="GO:0055085">
    <property type="term" value="P:transmembrane transport"/>
    <property type="evidence" value="ECO:0007669"/>
    <property type="project" value="InterPro"/>
</dbReference>
<feature type="domain" description="ABC transmembrane type-1" evidence="8">
    <location>
        <begin position="77"/>
        <end position="294"/>
    </location>
</feature>
<keyword evidence="3" id="KW-1003">Cell membrane</keyword>
<evidence type="ECO:0000313" key="12">
    <source>
        <dbReference type="Proteomes" id="UP000095651"/>
    </source>
</evidence>
<evidence type="ECO:0000313" key="14">
    <source>
        <dbReference type="Proteomes" id="UP000263014"/>
    </source>
</evidence>
<comment type="subcellular location">
    <subcellularLocation>
        <location evidence="1 7">Cell membrane</location>
        <topology evidence="1 7">Multi-pass membrane protein</topology>
    </subcellularLocation>
</comment>
<gene>
    <name evidence="9" type="primary">ycjO_22</name>
    <name evidence="11" type="ORF">DXC39_09995</name>
    <name evidence="10" type="ORF">DXD79_29390</name>
    <name evidence="9" type="ORF">ERS852407_03655</name>
</gene>
<keyword evidence="5 7" id="KW-1133">Transmembrane helix</keyword>
<dbReference type="EMBL" id="QSON01000023">
    <property type="protein sequence ID" value="RGI96519.1"/>
    <property type="molecule type" value="Genomic_DNA"/>
</dbReference>
<dbReference type="PANTHER" id="PTHR30193:SF44">
    <property type="entry name" value="LACTOSE TRANSPORT SYSTEM PERMEASE PROTEIN LACF"/>
    <property type="match status" value="1"/>
</dbReference>
<dbReference type="PANTHER" id="PTHR30193">
    <property type="entry name" value="ABC TRANSPORTER PERMEASE PROTEIN"/>
    <property type="match status" value="1"/>
</dbReference>
<keyword evidence="6 7" id="KW-0472">Membrane</keyword>
<dbReference type="AlphaFoldDB" id="A0A174H7M3"/>
<dbReference type="Proteomes" id="UP000263014">
    <property type="component" value="Unassembled WGS sequence"/>
</dbReference>
<feature type="transmembrane region" description="Helical" evidence="7">
    <location>
        <begin position="273"/>
        <end position="293"/>
    </location>
</feature>
<feature type="transmembrane region" description="Helical" evidence="7">
    <location>
        <begin position="164"/>
        <end position="192"/>
    </location>
</feature>
<dbReference type="CDD" id="cd06261">
    <property type="entry name" value="TM_PBP2"/>
    <property type="match status" value="1"/>
</dbReference>
<dbReference type="Pfam" id="PF00528">
    <property type="entry name" value="BPD_transp_1"/>
    <property type="match status" value="1"/>
</dbReference>
<name>A0A174H7M3_9FIRM</name>
<comment type="similarity">
    <text evidence="7">Belongs to the binding-protein-dependent transport system permease family.</text>
</comment>
<evidence type="ECO:0000313" key="13">
    <source>
        <dbReference type="Proteomes" id="UP000261257"/>
    </source>
</evidence>
<keyword evidence="4 7" id="KW-0812">Transmembrane</keyword>
<feature type="transmembrane region" description="Helical" evidence="7">
    <location>
        <begin position="213"/>
        <end position="235"/>
    </location>
</feature>
<feature type="transmembrane region" description="Helical" evidence="7">
    <location>
        <begin position="20"/>
        <end position="42"/>
    </location>
</feature>
<feature type="transmembrane region" description="Helical" evidence="7">
    <location>
        <begin position="81"/>
        <end position="102"/>
    </location>
</feature>
<evidence type="ECO:0000313" key="10">
    <source>
        <dbReference type="EMBL" id="RGI96519.1"/>
    </source>
</evidence>
<dbReference type="InterPro" id="IPR000515">
    <property type="entry name" value="MetI-like"/>
</dbReference>
<evidence type="ECO:0000313" key="11">
    <source>
        <dbReference type="EMBL" id="RGM05736.1"/>
    </source>
</evidence>
<evidence type="ECO:0000256" key="3">
    <source>
        <dbReference type="ARBA" id="ARBA00022475"/>
    </source>
</evidence>
<evidence type="ECO:0000256" key="7">
    <source>
        <dbReference type="RuleBase" id="RU363032"/>
    </source>
</evidence>
<dbReference type="EMBL" id="QSSQ01000006">
    <property type="protein sequence ID" value="RGM05736.1"/>
    <property type="molecule type" value="Genomic_DNA"/>
</dbReference>
<evidence type="ECO:0000313" key="9">
    <source>
        <dbReference type="EMBL" id="CUO70231.1"/>
    </source>
</evidence>
<reference evidence="9 12" key="1">
    <citation type="submission" date="2015-09" db="EMBL/GenBank/DDBJ databases">
        <authorList>
            <consortium name="Pathogen Informatics"/>
        </authorList>
    </citation>
    <scope>NUCLEOTIDE SEQUENCE [LARGE SCALE GENOMIC DNA]</scope>
    <source>
        <strain evidence="9 12">2789STDY5608850</strain>
    </source>
</reference>
<feature type="transmembrane region" description="Helical" evidence="7">
    <location>
        <begin position="114"/>
        <end position="137"/>
    </location>
</feature>
<evidence type="ECO:0000256" key="4">
    <source>
        <dbReference type="ARBA" id="ARBA00022692"/>
    </source>
</evidence>
<sequence>MKGKGFFKELYKNRALYSMFLPAAAVLILFNYLPMFGMVTAFKDFNFADGIFGSPWISPLTKNFEYLFSSGSATRATWNTILLNLLFIVFGLVFELGFALMFNELRMKKFKSAVQFGIFLPYFISWIVVGLFSYNLFNYEHGSLNTLLKLFGMEAINWYENPKMWVVILVVFRVWKMTGYGMIMYIAALGGIDTTYYEAAKIDGASRWQQIKSISLPLLAPTAITLLLLNCGKIMNADFGMFYSMIGNNAQLYSTTDVLDTFIYRNLRLNGDVGMSSAAGLYQSVLSTAILLFMNRLARKHNPDGALF</sequence>
<evidence type="ECO:0000256" key="5">
    <source>
        <dbReference type="ARBA" id="ARBA00022989"/>
    </source>
</evidence>
<organism evidence="9 12">
    <name type="scientific">Hungatella hathewayi</name>
    <dbReference type="NCBI Taxonomy" id="154046"/>
    <lineage>
        <taxon>Bacteria</taxon>
        <taxon>Bacillati</taxon>
        <taxon>Bacillota</taxon>
        <taxon>Clostridia</taxon>
        <taxon>Lachnospirales</taxon>
        <taxon>Lachnospiraceae</taxon>
        <taxon>Hungatella</taxon>
    </lineage>
</organism>
<keyword evidence="2 7" id="KW-0813">Transport</keyword>
<dbReference type="RefSeq" id="WP_055657343.1">
    <property type="nucleotide sequence ID" value="NZ_CABIXC010000010.1"/>
</dbReference>
<dbReference type="PROSITE" id="PS50928">
    <property type="entry name" value="ABC_TM1"/>
    <property type="match status" value="1"/>
</dbReference>
<accession>A0A174H7M3</accession>
<dbReference type="GeneID" id="86059514"/>
<evidence type="ECO:0000256" key="6">
    <source>
        <dbReference type="ARBA" id="ARBA00023136"/>
    </source>
</evidence>
<dbReference type="SUPFAM" id="SSF161098">
    <property type="entry name" value="MetI-like"/>
    <property type="match status" value="1"/>
</dbReference>
<dbReference type="Proteomes" id="UP000095651">
    <property type="component" value="Unassembled WGS sequence"/>
</dbReference>
<protein>
    <submittedName>
        <fullName evidence="9">Binding-protein-dependent transport systems inner membrane component</fullName>
    </submittedName>
    <submittedName>
        <fullName evidence="10">Sugar ABC transporter permease</fullName>
    </submittedName>
</protein>
<evidence type="ECO:0000256" key="1">
    <source>
        <dbReference type="ARBA" id="ARBA00004651"/>
    </source>
</evidence>
<dbReference type="Gene3D" id="1.10.3720.10">
    <property type="entry name" value="MetI-like"/>
    <property type="match status" value="1"/>
</dbReference>
<dbReference type="InterPro" id="IPR051393">
    <property type="entry name" value="ABC_transporter_permease"/>
</dbReference>
<dbReference type="EMBL" id="CYZE01000010">
    <property type="protein sequence ID" value="CUO70231.1"/>
    <property type="molecule type" value="Genomic_DNA"/>
</dbReference>
<evidence type="ECO:0000259" key="8">
    <source>
        <dbReference type="PROSITE" id="PS50928"/>
    </source>
</evidence>